<dbReference type="FunCoup" id="W5M842">
    <property type="interactions" value="481"/>
</dbReference>
<dbReference type="Pfam" id="PF00193">
    <property type="entry name" value="Xlink"/>
    <property type="match status" value="1"/>
</dbReference>
<evidence type="ECO:0000256" key="7">
    <source>
        <dbReference type="ARBA" id="ARBA00023170"/>
    </source>
</evidence>
<evidence type="ECO:0000256" key="1">
    <source>
        <dbReference type="ARBA" id="ARBA00004167"/>
    </source>
</evidence>
<evidence type="ECO:0000256" key="3">
    <source>
        <dbReference type="ARBA" id="ARBA00022729"/>
    </source>
</evidence>
<evidence type="ECO:0000256" key="5">
    <source>
        <dbReference type="ARBA" id="ARBA00023136"/>
    </source>
</evidence>
<comment type="caution">
    <text evidence="9">Lacks conserved residue(s) required for the propagation of feature annotation.</text>
</comment>
<feature type="chain" id="PRO_5046960976" evidence="12">
    <location>
        <begin position="19"/>
        <end position="320"/>
    </location>
</feature>
<evidence type="ECO:0000259" key="13">
    <source>
        <dbReference type="PROSITE" id="PS50963"/>
    </source>
</evidence>
<dbReference type="SMART" id="SM00445">
    <property type="entry name" value="LINK"/>
    <property type="match status" value="1"/>
</dbReference>
<dbReference type="PRINTS" id="PR01265">
    <property type="entry name" value="LINKMODULE"/>
</dbReference>
<reference evidence="14" key="2">
    <citation type="submission" date="2025-08" db="UniProtKB">
        <authorList>
            <consortium name="Ensembl"/>
        </authorList>
    </citation>
    <scope>IDENTIFICATION</scope>
</reference>
<dbReference type="PROSITE" id="PS01241">
    <property type="entry name" value="LINK_1"/>
    <property type="match status" value="1"/>
</dbReference>
<keyword evidence="8" id="KW-0325">Glycoprotein</keyword>
<keyword evidence="7" id="KW-0675">Receptor</keyword>
<dbReference type="Proteomes" id="UP000018468">
    <property type="component" value="Linkage group LG27"/>
</dbReference>
<organism evidence="14 15">
    <name type="scientific">Lepisosteus oculatus</name>
    <name type="common">Spotted gar</name>
    <dbReference type="NCBI Taxonomy" id="7918"/>
    <lineage>
        <taxon>Eukaryota</taxon>
        <taxon>Metazoa</taxon>
        <taxon>Chordata</taxon>
        <taxon>Craniata</taxon>
        <taxon>Vertebrata</taxon>
        <taxon>Euteleostomi</taxon>
        <taxon>Actinopterygii</taxon>
        <taxon>Neopterygii</taxon>
        <taxon>Holostei</taxon>
        <taxon>Semionotiformes</taxon>
        <taxon>Lepisosteidae</taxon>
        <taxon>Lepisosteus</taxon>
    </lineage>
</organism>
<dbReference type="GO" id="GO:0004888">
    <property type="term" value="F:transmembrane signaling receptor activity"/>
    <property type="evidence" value="ECO:0000318"/>
    <property type="project" value="GO_Central"/>
</dbReference>
<evidence type="ECO:0000256" key="8">
    <source>
        <dbReference type="ARBA" id="ARBA00023180"/>
    </source>
</evidence>
<dbReference type="InterPro" id="IPR016186">
    <property type="entry name" value="C-type_lectin-like/link_sf"/>
</dbReference>
<feature type="compositionally biased region" description="Basic and acidic residues" evidence="10">
    <location>
        <begin position="270"/>
        <end position="320"/>
    </location>
</feature>
<dbReference type="PROSITE" id="PS50963">
    <property type="entry name" value="LINK_2"/>
    <property type="match status" value="1"/>
</dbReference>
<keyword evidence="5 11" id="KW-0472">Membrane</keyword>
<feature type="region of interest" description="Disordered" evidence="10">
    <location>
        <begin position="178"/>
        <end position="200"/>
    </location>
</feature>
<feature type="transmembrane region" description="Helical" evidence="11">
    <location>
        <begin position="234"/>
        <end position="257"/>
    </location>
</feature>
<feature type="region of interest" description="Disordered" evidence="10">
    <location>
        <begin position="263"/>
        <end position="320"/>
    </location>
</feature>
<dbReference type="eggNOG" id="ENOG502RY70">
    <property type="taxonomic scope" value="Eukaryota"/>
</dbReference>
<evidence type="ECO:0000256" key="9">
    <source>
        <dbReference type="PROSITE-ProRule" id="PRU00323"/>
    </source>
</evidence>
<protein>
    <submittedName>
        <fullName evidence="14">Lymphatic vessel endothelial hyaluronan receptor 1</fullName>
    </submittedName>
</protein>
<keyword evidence="15" id="KW-1185">Reference proteome</keyword>
<dbReference type="SUPFAM" id="SSF56436">
    <property type="entry name" value="C-type lectin-like"/>
    <property type="match status" value="1"/>
</dbReference>
<dbReference type="AlphaFoldDB" id="W5M842"/>
<proteinExistence type="predicted"/>
<dbReference type="STRING" id="7918.ENSLOCP00000004550"/>
<evidence type="ECO:0000256" key="6">
    <source>
        <dbReference type="ARBA" id="ARBA00023157"/>
    </source>
</evidence>
<keyword evidence="6 9" id="KW-1015">Disulfide bond</keyword>
<feature type="domain" description="Link" evidence="13">
    <location>
        <begin position="38"/>
        <end position="129"/>
    </location>
</feature>
<keyword evidence="3 12" id="KW-0732">Signal</keyword>
<dbReference type="GO" id="GO:0005886">
    <property type="term" value="C:plasma membrane"/>
    <property type="evidence" value="ECO:0000318"/>
    <property type="project" value="GO_Central"/>
</dbReference>
<dbReference type="InterPro" id="IPR043210">
    <property type="entry name" value="CD44_antigen-like"/>
</dbReference>
<reference evidence="14" key="3">
    <citation type="submission" date="2025-09" db="UniProtKB">
        <authorList>
            <consortium name="Ensembl"/>
        </authorList>
    </citation>
    <scope>IDENTIFICATION</scope>
</reference>
<comment type="subcellular location">
    <subcellularLocation>
        <location evidence="1">Membrane</location>
        <topology evidence="1">Single-pass membrane protein</topology>
    </subcellularLocation>
</comment>
<dbReference type="PANTHER" id="PTHR10225:SF2">
    <property type="entry name" value="LYMPHATIC VESSEL ENDOTHELIAL HYALURONIC ACID RECEPTOR 1"/>
    <property type="match status" value="1"/>
</dbReference>
<dbReference type="GO" id="GO:0005540">
    <property type="term" value="F:hyaluronic acid binding"/>
    <property type="evidence" value="ECO:0000318"/>
    <property type="project" value="GO_Central"/>
</dbReference>
<dbReference type="EMBL" id="AHAT01008208">
    <property type="status" value="NOT_ANNOTATED_CDS"/>
    <property type="molecule type" value="Genomic_DNA"/>
</dbReference>
<dbReference type="InterPro" id="IPR000538">
    <property type="entry name" value="Link_dom"/>
</dbReference>
<feature type="compositionally biased region" description="Polar residues" evidence="10">
    <location>
        <begin position="178"/>
        <end position="194"/>
    </location>
</feature>
<name>W5M842_LEPOC</name>
<keyword evidence="2 11" id="KW-0812">Transmembrane</keyword>
<accession>W5M842</accession>
<dbReference type="Bgee" id="ENSLOCG00000003812">
    <property type="expression patterns" value="Expressed in heart and 13 other cell types or tissues"/>
</dbReference>
<gene>
    <name evidence="14" type="primary">LYVE1</name>
</gene>
<evidence type="ECO:0000256" key="4">
    <source>
        <dbReference type="ARBA" id="ARBA00022989"/>
    </source>
</evidence>
<dbReference type="PANTHER" id="PTHR10225">
    <property type="entry name" value="HYALURONAN RECEPTOR"/>
    <property type="match status" value="1"/>
</dbReference>
<evidence type="ECO:0000256" key="12">
    <source>
        <dbReference type="SAM" id="SignalP"/>
    </source>
</evidence>
<dbReference type="OMA" id="ILPNPKC"/>
<dbReference type="GO" id="GO:0007155">
    <property type="term" value="P:cell adhesion"/>
    <property type="evidence" value="ECO:0007669"/>
    <property type="project" value="InterPro"/>
</dbReference>
<dbReference type="InterPro" id="IPR016187">
    <property type="entry name" value="CTDL_fold"/>
</dbReference>
<evidence type="ECO:0000256" key="11">
    <source>
        <dbReference type="SAM" id="Phobius"/>
    </source>
</evidence>
<evidence type="ECO:0000313" key="14">
    <source>
        <dbReference type="Ensembl" id="ENSLOCP00000004550.1"/>
    </source>
</evidence>
<feature type="disulfide bond" evidence="9">
    <location>
        <begin position="84"/>
        <end position="105"/>
    </location>
</feature>
<dbReference type="InParanoid" id="W5M842"/>
<dbReference type="Gene3D" id="3.10.100.10">
    <property type="entry name" value="Mannose-Binding Protein A, subunit A"/>
    <property type="match status" value="1"/>
</dbReference>
<dbReference type="Ensembl" id="ENSLOCT00000004558.1">
    <property type="protein sequence ID" value="ENSLOCP00000004550.1"/>
    <property type="gene ID" value="ENSLOCG00000003812.1"/>
</dbReference>
<feature type="signal peptide" evidence="12">
    <location>
        <begin position="1"/>
        <end position="18"/>
    </location>
</feature>
<dbReference type="GeneTree" id="ENSGT00530000063822"/>
<evidence type="ECO:0000313" key="15">
    <source>
        <dbReference type="Proteomes" id="UP000018468"/>
    </source>
</evidence>
<keyword evidence="4 11" id="KW-1133">Transmembrane helix</keyword>
<evidence type="ECO:0000256" key="10">
    <source>
        <dbReference type="SAM" id="MobiDB-lite"/>
    </source>
</evidence>
<reference evidence="15" key="1">
    <citation type="submission" date="2011-12" db="EMBL/GenBank/DDBJ databases">
        <title>The Draft Genome of Lepisosteus oculatus.</title>
        <authorList>
            <consortium name="The Broad Institute Genome Assembly &amp; Analysis Group"/>
            <consortium name="Computational R&amp;D Group"/>
            <consortium name="and Sequencing Platform"/>
            <person name="Di Palma F."/>
            <person name="Alfoldi J."/>
            <person name="Johnson J."/>
            <person name="Berlin A."/>
            <person name="Gnerre S."/>
            <person name="Jaffe D."/>
            <person name="MacCallum I."/>
            <person name="Young S."/>
            <person name="Walker B.J."/>
            <person name="Lander E.S."/>
            <person name="Lindblad-Toh K."/>
        </authorList>
    </citation>
    <scope>NUCLEOTIDE SEQUENCE [LARGE SCALE GENOMIC DNA]</scope>
</reference>
<dbReference type="HOGENOM" id="CLU_074364_1_0_1"/>
<evidence type="ECO:0000256" key="2">
    <source>
        <dbReference type="ARBA" id="ARBA00022692"/>
    </source>
</evidence>
<sequence length="320" mass="35223">MCVCFLILLLSSIYKTLIRVVGSVKIALELGVQMTPSILGVYLYSVGQYSFNVTEARSACESLGVTIATKSQVSKARQNGLETCRYGWVDEQIAVIPRIKSLDKCGKNSTGLVVWRAEHSSKFDVFCFNSSGYWSNLKLPELCSTDPLINVTSVTTQTSVTTGLTARETRSLTAQLPSMTSVSLKGPRSSTPPETQSPFLTTTLSSTLRSTTVSSDPLSQGLVQSPFTGLRSSLPLALFVIAGILLLTAAAGAVWYCRRHKNVHPFSNKEPPKENIETEVWKQNNRDEQHQENQLETDLDKSRKNSQDLRLEVEPEAKAQ</sequence>